<dbReference type="EMBL" id="JWIR02000040">
    <property type="protein sequence ID" value="KKB39600.1"/>
    <property type="molecule type" value="Genomic_DNA"/>
</dbReference>
<dbReference type="OrthoDB" id="9804286at2"/>
<dbReference type="PANTHER" id="PTHR10953:SF102">
    <property type="entry name" value="ADENYLYLTRANSFERASE AND SULFURTRANSFERASE MOCS3"/>
    <property type="match status" value="1"/>
</dbReference>
<evidence type="ECO:0000313" key="3">
    <source>
        <dbReference type="EMBL" id="KKB39600.1"/>
    </source>
</evidence>
<dbReference type="FunFam" id="3.40.50.720:FF:000080">
    <property type="entry name" value="Thiazole biosynthesis adenylyltransferase ThiF"/>
    <property type="match status" value="1"/>
</dbReference>
<dbReference type="Proteomes" id="UP000031563">
    <property type="component" value="Unassembled WGS sequence"/>
</dbReference>
<dbReference type="GO" id="GO:0008146">
    <property type="term" value="F:sulfotransferase activity"/>
    <property type="evidence" value="ECO:0007669"/>
    <property type="project" value="TreeGrafter"/>
</dbReference>
<dbReference type="STRING" id="1221996.QY95_02230"/>
<dbReference type="CDD" id="cd00757">
    <property type="entry name" value="ThiF_MoeB_HesA_family"/>
    <property type="match status" value="1"/>
</dbReference>
<organism evidence="3 4">
    <name type="scientific">Bacillus thermotolerans</name>
    <name type="common">Quasibacillus thermotolerans</name>
    <dbReference type="NCBI Taxonomy" id="1221996"/>
    <lineage>
        <taxon>Bacteria</taxon>
        <taxon>Bacillati</taxon>
        <taxon>Bacillota</taxon>
        <taxon>Bacilli</taxon>
        <taxon>Bacillales</taxon>
        <taxon>Bacillaceae</taxon>
        <taxon>Bacillus</taxon>
    </lineage>
</organism>
<dbReference type="InterPro" id="IPR000594">
    <property type="entry name" value="ThiF_NAD_FAD-bd"/>
</dbReference>
<dbReference type="Gene3D" id="3.40.50.720">
    <property type="entry name" value="NAD(P)-binding Rossmann-like Domain"/>
    <property type="match status" value="1"/>
</dbReference>
<dbReference type="GO" id="GO:0005829">
    <property type="term" value="C:cytosol"/>
    <property type="evidence" value="ECO:0007669"/>
    <property type="project" value="TreeGrafter"/>
</dbReference>
<dbReference type="RefSeq" id="WP_040047603.1">
    <property type="nucleotide sequence ID" value="NZ_JWIR02000040.1"/>
</dbReference>
<dbReference type="AlphaFoldDB" id="A0A0F5I2X3"/>
<evidence type="ECO:0000313" key="4">
    <source>
        <dbReference type="Proteomes" id="UP000031563"/>
    </source>
</evidence>
<dbReference type="GO" id="GO:0008641">
    <property type="term" value="F:ubiquitin-like modifier activating enzyme activity"/>
    <property type="evidence" value="ECO:0007669"/>
    <property type="project" value="InterPro"/>
</dbReference>
<accession>A0A0F5I2X3</accession>
<gene>
    <name evidence="3" type="ORF">QY95_02230</name>
</gene>
<dbReference type="GO" id="GO:0016779">
    <property type="term" value="F:nucleotidyltransferase activity"/>
    <property type="evidence" value="ECO:0007669"/>
    <property type="project" value="TreeGrafter"/>
</dbReference>
<dbReference type="PANTHER" id="PTHR10953">
    <property type="entry name" value="UBIQUITIN-ACTIVATING ENZYME E1"/>
    <property type="match status" value="1"/>
</dbReference>
<sequence>MDSRYSRQMLVSSIGKEGQEKLSQSSVLIIGGGALGSHTAEMCARMGISRITILDRDYVDLSNLQRQTLFTEEDVHNKEAKAYALEKHLKQINSSIHIEGVVADVNKQVLEQYIHGADIVLDCTDNFDIRFLLNEACIFYNKKWIFASCAGTYGNVVPISPGESACLDCLFIKTPFFNGASCDLIGVQTTLIPLVTSIQCSIMVKMLIEQEQFDDYYFYQLDSWKLEMNKFKVHRHAKCPACVEKRFKYLNKSYTDEAVRLCGRETVQFRTPLLEEEDFQQFTNYLGDRAITYKKNKFIISFKYKDHPFILFKDGRLLIHEVPDIKEAKQLYYQLFS</sequence>
<evidence type="ECO:0000256" key="1">
    <source>
        <dbReference type="ARBA" id="ARBA00009919"/>
    </source>
</evidence>
<evidence type="ECO:0000259" key="2">
    <source>
        <dbReference type="Pfam" id="PF00899"/>
    </source>
</evidence>
<dbReference type="InterPro" id="IPR035985">
    <property type="entry name" value="Ubiquitin-activating_enz"/>
</dbReference>
<comment type="caution">
    <text evidence="3">The sequence shown here is derived from an EMBL/GenBank/DDBJ whole genome shotgun (WGS) entry which is preliminary data.</text>
</comment>
<keyword evidence="4" id="KW-1185">Reference proteome</keyword>
<dbReference type="GO" id="GO:0004792">
    <property type="term" value="F:thiosulfate-cyanide sulfurtransferase activity"/>
    <property type="evidence" value="ECO:0007669"/>
    <property type="project" value="TreeGrafter"/>
</dbReference>
<feature type="domain" description="THIF-type NAD/FAD binding fold" evidence="2">
    <location>
        <begin position="5"/>
        <end position="240"/>
    </location>
</feature>
<proteinExistence type="inferred from homology"/>
<protein>
    <submittedName>
        <fullName evidence="3">Molybdopterin biosynthesis protein MoeB</fullName>
    </submittedName>
</protein>
<comment type="similarity">
    <text evidence="1">Belongs to the HesA/MoeB/ThiF family.</text>
</comment>
<dbReference type="Pfam" id="PF00899">
    <property type="entry name" value="ThiF"/>
    <property type="match status" value="1"/>
</dbReference>
<dbReference type="InterPro" id="IPR045886">
    <property type="entry name" value="ThiF/MoeB/HesA"/>
</dbReference>
<name>A0A0F5I2X3_BACTR</name>
<dbReference type="SUPFAM" id="SSF69572">
    <property type="entry name" value="Activating enzymes of the ubiquitin-like proteins"/>
    <property type="match status" value="1"/>
</dbReference>
<reference evidence="3" key="1">
    <citation type="submission" date="2015-02" db="EMBL/GenBank/DDBJ databases">
        <title>Genome Assembly of Bacillaceae bacterium MTCC 8252.</title>
        <authorList>
            <person name="Verma A."/>
            <person name="Khatri I."/>
            <person name="Mual P."/>
            <person name="Subramanian S."/>
            <person name="Krishnamurthi S."/>
        </authorList>
    </citation>
    <scope>NUCLEOTIDE SEQUENCE [LARGE SCALE GENOMIC DNA]</scope>
    <source>
        <strain evidence="3">MTCC 8252</strain>
    </source>
</reference>